<keyword evidence="11" id="KW-0418">Kinase</keyword>
<sequence>MDPNFFDQSNDLDPSFLKGIGSQDTAPTKEFTMPSTSKFDRYMIEKELGRGGMGVVYKAYDTKLRRTVALKVILNSNIGDVKRFRLESEAMAQLHHPHIVRIYDFGEAPQLHFTMEYIDGVTLADLIDEQKIKPLFLINLMMKICDALASAHKHKILHRDIKPSNIMITRSGEPKLMDFGLAKIYDNAQQSLSKSNDIMGTLLYMAPEQMMGKATEKSDIYSIGATLYEALTYRNIYDGRYSHEILLQMATHRPTPPRQVNPQISPYLEAVCLKCLEKKQINRYKNCQQLVREFKNLKSNKPILAKKYTYQDTIKNFISEHRILVASTLAIIISLCVSLAVVVKYSFDIKREKIRAEQGENKARQATAAIKKEKERTKLALNKVMNILEYSVKNHSHVFRQDKNFAKLVSEVFGSVGKYGENEEWGAIKGFIAQMSGNLQQSLEYYNEQVANATSDPIVYYNRGRIFEELKKYKQAMADYDTALQLSPKYVDVYHAKATIYDIWQKYESALREYRKIMVINPDYMPAYFNSASTYEKLGNISQAFVNYNKALQLAPDHSQIYYQRGNLYSKCKNYKLALVDYSNAVRTGPDNAIYYYNRGSIYEILQDDKHAVLDYNKALQLNPNYVNAYFNRGNIHRKHKNHLQALRDYNKVVQYAPQDFEAYCNRGTIYFALQKYREAINDFHKSLAISPKYWQAHHNLYSCYKAVNENAKAQYHLQKSRLLRVK</sequence>
<dbReference type="GO" id="GO:0005524">
    <property type="term" value="F:ATP binding"/>
    <property type="evidence" value="ECO:0007669"/>
    <property type="project" value="UniProtKB-UniRule"/>
</dbReference>
<keyword evidence="11" id="KW-0723">Serine/threonine-protein kinase</keyword>
<dbReference type="InterPro" id="IPR011009">
    <property type="entry name" value="Kinase-like_dom_sf"/>
</dbReference>
<dbReference type="Proteomes" id="UP000326354">
    <property type="component" value="Chromosome"/>
</dbReference>
<keyword evidence="4 6" id="KW-0067">ATP-binding</keyword>
<feature type="binding site" evidence="6">
    <location>
        <position position="71"/>
    </location>
    <ligand>
        <name>ATP</name>
        <dbReference type="ChEBI" id="CHEBI:30616"/>
    </ligand>
</feature>
<dbReference type="KEGG" id="uam:UABAM_00553"/>
<evidence type="ECO:0000259" key="10">
    <source>
        <dbReference type="PROSITE" id="PS50011"/>
    </source>
</evidence>
<feature type="repeat" description="TPR" evidence="5">
    <location>
        <begin position="457"/>
        <end position="490"/>
    </location>
</feature>
<feature type="repeat" description="TPR" evidence="5">
    <location>
        <begin position="559"/>
        <end position="592"/>
    </location>
</feature>
<feature type="repeat" description="TPR" evidence="5">
    <location>
        <begin position="627"/>
        <end position="660"/>
    </location>
</feature>
<keyword evidence="3 5" id="KW-0802">TPR repeat</keyword>
<dbReference type="CDD" id="cd14014">
    <property type="entry name" value="STKc_PknB_like"/>
    <property type="match status" value="1"/>
</dbReference>
<dbReference type="EMBL" id="AP019860">
    <property type="protein sequence ID" value="BBM82210.1"/>
    <property type="molecule type" value="Genomic_DNA"/>
</dbReference>
<dbReference type="PANTHER" id="PTHR44858:SF1">
    <property type="entry name" value="UDP-N-ACETYLGLUCOSAMINE--PEPTIDE N-ACETYLGLUCOSAMINYLTRANSFERASE SPINDLY-RELATED"/>
    <property type="match status" value="1"/>
</dbReference>
<dbReference type="PROSITE" id="PS00108">
    <property type="entry name" value="PROTEIN_KINASE_ST"/>
    <property type="match status" value="1"/>
</dbReference>
<evidence type="ECO:0000256" key="2">
    <source>
        <dbReference type="ARBA" id="ARBA00022741"/>
    </source>
</evidence>
<feature type="coiled-coil region" evidence="7">
    <location>
        <begin position="349"/>
        <end position="376"/>
    </location>
</feature>
<dbReference type="InterPro" id="IPR019734">
    <property type="entry name" value="TPR_rpt"/>
</dbReference>
<evidence type="ECO:0000256" key="9">
    <source>
        <dbReference type="SAM" id="Phobius"/>
    </source>
</evidence>
<dbReference type="OrthoDB" id="258731at2"/>
<dbReference type="Gene3D" id="3.30.200.20">
    <property type="entry name" value="Phosphorylase Kinase, domain 1"/>
    <property type="match status" value="1"/>
</dbReference>
<feature type="repeat" description="TPR" evidence="5">
    <location>
        <begin position="525"/>
        <end position="558"/>
    </location>
</feature>
<keyword evidence="9" id="KW-0472">Membrane</keyword>
<dbReference type="Pfam" id="PF00069">
    <property type="entry name" value="Pkinase"/>
    <property type="match status" value="1"/>
</dbReference>
<evidence type="ECO:0000256" key="3">
    <source>
        <dbReference type="ARBA" id="ARBA00022803"/>
    </source>
</evidence>
<accession>A0A5S9IIK7</accession>
<evidence type="ECO:0000313" key="12">
    <source>
        <dbReference type="Proteomes" id="UP000326354"/>
    </source>
</evidence>
<name>A0A5S9IIK7_UABAM</name>
<feature type="transmembrane region" description="Helical" evidence="9">
    <location>
        <begin position="323"/>
        <end position="343"/>
    </location>
</feature>
<dbReference type="RefSeq" id="WP_151966462.1">
    <property type="nucleotide sequence ID" value="NZ_AP019860.1"/>
</dbReference>
<organism evidence="11 12">
    <name type="scientific">Uabimicrobium amorphum</name>
    <dbReference type="NCBI Taxonomy" id="2596890"/>
    <lineage>
        <taxon>Bacteria</taxon>
        <taxon>Pseudomonadati</taxon>
        <taxon>Planctomycetota</taxon>
        <taxon>Candidatus Uabimicrobiia</taxon>
        <taxon>Candidatus Uabimicrobiales</taxon>
        <taxon>Candidatus Uabimicrobiaceae</taxon>
        <taxon>Candidatus Uabimicrobium</taxon>
    </lineage>
</organism>
<feature type="repeat" description="TPR" evidence="5">
    <location>
        <begin position="491"/>
        <end position="524"/>
    </location>
</feature>
<evidence type="ECO:0000256" key="7">
    <source>
        <dbReference type="SAM" id="Coils"/>
    </source>
</evidence>
<evidence type="ECO:0000256" key="5">
    <source>
        <dbReference type="PROSITE-ProRule" id="PRU00339"/>
    </source>
</evidence>
<dbReference type="Pfam" id="PF00515">
    <property type="entry name" value="TPR_1"/>
    <property type="match status" value="2"/>
</dbReference>
<feature type="region of interest" description="Disordered" evidence="8">
    <location>
        <begin position="1"/>
        <end position="31"/>
    </location>
</feature>
<keyword evidence="12" id="KW-1185">Reference proteome</keyword>
<feature type="domain" description="Protein kinase" evidence="10">
    <location>
        <begin position="42"/>
        <end position="295"/>
    </location>
</feature>
<protein>
    <submittedName>
        <fullName evidence="11">Serine/threonine protein kinase</fullName>
    </submittedName>
</protein>
<keyword evidence="11" id="KW-0808">Transferase</keyword>
<keyword evidence="7" id="KW-0175">Coiled coil</keyword>
<dbReference type="InterPro" id="IPR017441">
    <property type="entry name" value="Protein_kinase_ATP_BS"/>
</dbReference>
<feature type="compositionally biased region" description="Polar residues" evidence="8">
    <location>
        <begin position="1"/>
        <end position="12"/>
    </location>
</feature>
<reference evidence="11 12" key="1">
    <citation type="submission" date="2019-08" db="EMBL/GenBank/DDBJ databases">
        <title>Complete genome sequence of Candidatus Uab amorphum.</title>
        <authorList>
            <person name="Shiratori T."/>
            <person name="Suzuki S."/>
            <person name="Kakizawa Y."/>
            <person name="Ishida K."/>
        </authorList>
    </citation>
    <scope>NUCLEOTIDE SEQUENCE [LARGE SCALE GENOMIC DNA]</scope>
    <source>
        <strain evidence="11 12">SRT547</strain>
    </source>
</reference>
<feature type="repeat" description="TPR" evidence="5">
    <location>
        <begin position="593"/>
        <end position="626"/>
    </location>
</feature>
<keyword evidence="2 6" id="KW-0547">Nucleotide-binding</keyword>
<dbReference type="PROSITE" id="PS50293">
    <property type="entry name" value="TPR_REGION"/>
    <property type="match status" value="3"/>
</dbReference>
<dbReference type="GO" id="GO:0004674">
    <property type="term" value="F:protein serine/threonine kinase activity"/>
    <property type="evidence" value="ECO:0007669"/>
    <property type="project" value="UniProtKB-KW"/>
</dbReference>
<dbReference type="InterPro" id="IPR000719">
    <property type="entry name" value="Prot_kinase_dom"/>
</dbReference>
<dbReference type="SUPFAM" id="SSF48452">
    <property type="entry name" value="TPR-like"/>
    <property type="match status" value="1"/>
</dbReference>
<dbReference type="Gene3D" id="1.10.510.10">
    <property type="entry name" value="Transferase(Phosphotransferase) domain 1"/>
    <property type="match status" value="1"/>
</dbReference>
<dbReference type="SMART" id="SM00220">
    <property type="entry name" value="S_TKc"/>
    <property type="match status" value="1"/>
</dbReference>
<dbReference type="PROSITE" id="PS50005">
    <property type="entry name" value="TPR"/>
    <property type="match status" value="7"/>
</dbReference>
<dbReference type="PROSITE" id="PS00107">
    <property type="entry name" value="PROTEIN_KINASE_ATP"/>
    <property type="match status" value="1"/>
</dbReference>
<dbReference type="InterPro" id="IPR011990">
    <property type="entry name" value="TPR-like_helical_dom_sf"/>
</dbReference>
<dbReference type="Pfam" id="PF13414">
    <property type="entry name" value="TPR_11"/>
    <property type="match status" value="1"/>
</dbReference>
<keyword evidence="9" id="KW-0812">Transmembrane</keyword>
<dbReference type="AlphaFoldDB" id="A0A5S9IIK7"/>
<dbReference type="InterPro" id="IPR008271">
    <property type="entry name" value="Ser/Thr_kinase_AS"/>
</dbReference>
<dbReference type="PANTHER" id="PTHR44858">
    <property type="entry name" value="TETRATRICOPEPTIDE REPEAT PROTEIN 6"/>
    <property type="match status" value="1"/>
</dbReference>
<dbReference type="SMART" id="SM00028">
    <property type="entry name" value="TPR"/>
    <property type="match status" value="7"/>
</dbReference>
<gene>
    <name evidence="11" type="ORF">UABAM_00553</name>
</gene>
<dbReference type="PROSITE" id="PS50011">
    <property type="entry name" value="PROTEIN_KINASE_DOM"/>
    <property type="match status" value="1"/>
</dbReference>
<keyword evidence="9" id="KW-1133">Transmembrane helix</keyword>
<keyword evidence="1" id="KW-0677">Repeat</keyword>
<dbReference type="Pfam" id="PF13181">
    <property type="entry name" value="TPR_8"/>
    <property type="match status" value="2"/>
</dbReference>
<proteinExistence type="predicted"/>
<evidence type="ECO:0000256" key="8">
    <source>
        <dbReference type="SAM" id="MobiDB-lite"/>
    </source>
</evidence>
<evidence type="ECO:0000256" key="1">
    <source>
        <dbReference type="ARBA" id="ARBA00022737"/>
    </source>
</evidence>
<evidence type="ECO:0000256" key="4">
    <source>
        <dbReference type="ARBA" id="ARBA00022840"/>
    </source>
</evidence>
<evidence type="ECO:0000313" key="11">
    <source>
        <dbReference type="EMBL" id="BBM82210.1"/>
    </source>
</evidence>
<dbReference type="Gene3D" id="1.25.40.10">
    <property type="entry name" value="Tetratricopeptide repeat domain"/>
    <property type="match status" value="4"/>
</dbReference>
<evidence type="ECO:0000256" key="6">
    <source>
        <dbReference type="PROSITE-ProRule" id="PRU10141"/>
    </source>
</evidence>
<dbReference type="InterPro" id="IPR050498">
    <property type="entry name" value="Ycf3"/>
</dbReference>
<dbReference type="SUPFAM" id="SSF56112">
    <property type="entry name" value="Protein kinase-like (PK-like)"/>
    <property type="match status" value="1"/>
</dbReference>
<feature type="repeat" description="TPR" evidence="5">
    <location>
        <begin position="661"/>
        <end position="694"/>
    </location>
</feature>